<keyword evidence="4" id="KW-1185">Reference proteome</keyword>
<accession>F7PGM0</accession>
<dbReference type="RefSeq" id="WP_008524434.1">
    <property type="nucleotide sequence ID" value="NC_021921.1"/>
</dbReference>
<dbReference type="HOGENOM" id="CLU_172992_2_0_2"/>
<organism evidence="2 3">
    <name type="scientific">Halorhabdus tiamatea SARL4B</name>
    <dbReference type="NCBI Taxonomy" id="1033806"/>
    <lineage>
        <taxon>Archaea</taxon>
        <taxon>Methanobacteriati</taxon>
        <taxon>Methanobacteriota</taxon>
        <taxon>Stenosarchaea group</taxon>
        <taxon>Halobacteria</taxon>
        <taxon>Halobacteriales</taxon>
        <taxon>Haloarculaceae</taxon>
        <taxon>Halorhabdus</taxon>
    </lineage>
</organism>
<dbReference type="KEGG" id="hti:HTIA_0954"/>
<protein>
    <submittedName>
        <fullName evidence="2">Uncharacterized protein</fullName>
    </submittedName>
</protein>
<dbReference type="GeneID" id="79905461"/>
<dbReference type="EMBL" id="HF571520">
    <property type="protein sequence ID" value="CCQ33093.1"/>
    <property type="molecule type" value="Genomic_DNA"/>
</dbReference>
<reference evidence="2 3" key="1">
    <citation type="journal article" date="2011" name="J. Bacteriol.">
        <title>Genome sequence of Halorhabdus tiamatea, the first archaeon isolated from a deep-sea anoxic brine lake.</title>
        <authorList>
            <person name="Antunes A."/>
            <person name="Alam I."/>
            <person name="Bajic V.B."/>
            <person name="Stingl U."/>
        </authorList>
    </citation>
    <scope>NUCLEOTIDE SEQUENCE [LARGE SCALE GENOMIC DNA]</scope>
    <source>
        <strain evidence="2 3">SARL4B</strain>
    </source>
</reference>
<evidence type="ECO:0000313" key="1">
    <source>
        <dbReference type="EMBL" id="CCQ33093.1"/>
    </source>
</evidence>
<reference evidence="1 4" key="3">
    <citation type="journal article" date="2014" name="Environ. Microbiol.">
        <title>Halorhabdus tiamatea: proteogenomics and glycosidase activity measurements identify the first cultivated euryarchaeon from a deep-sea anoxic brine lake as potential polysaccharide degrader.</title>
        <authorList>
            <person name="Werner J."/>
            <person name="Ferrer M."/>
            <person name="Michel G."/>
            <person name="Mann A.J."/>
            <person name="Huang S."/>
            <person name="Juarez S."/>
            <person name="Ciordia S."/>
            <person name="Albar J.P."/>
            <person name="Alcaide M."/>
            <person name="La Cono V."/>
            <person name="Yakimov M.M."/>
            <person name="Antunes A."/>
            <person name="Taborda M."/>
            <person name="Da Costa M.S."/>
            <person name="Amann R.I."/>
            <person name="Gloeckner F.O."/>
            <person name="Golyshina O.V."/>
            <person name="Golyshin P.N."/>
            <person name="Teeling H."/>
        </authorList>
    </citation>
    <scope>NUCLEOTIDE SEQUENCE [LARGE SCALE GENOMIC DNA]</scope>
    <source>
        <strain evidence="4">SARL4B</strain>
        <strain evidence="1">Type strain: SARL4B</strain>
    </source>
</reference>
<evidence type="ECO:0000313" key="3">
    <source>
        <dbReference type="Proteomes" id="UP000003861"/>
    </source>
</evidence>
<evidence type="ECO:0000313" key="4">
    <source>
        <dbReference type="Proteomes" id="UP000015381"/>
    </source>
</evidence>
<reference evidence="2 3" key="2">
    <citation type="journal article" date="2013" name="PLoS ONE">
        <title>INDIGO - INtegrated Data Warehouse of MIcrobial GenOmes with Examples from the Red Sea Extremophiles.</title>
        <authorList>
            <person name="Alam I."/>
            <person name="Antunes A."/>
            <person name="Kamau A.A."/>
            <person name="Ba Alawi W."/>
            <person name="Kalkatawi M."/>
            <person name="Stingl U."/>
            <person name="Bajic V.B."/>
        </authorList>
    </citation>
    <scope>NUCLEOTIDE SEQUENCE [LARGE SCALE GENOMIC DNA]</scope>
    <source>
        <strain evidence="2 3">SARL4B</strain>
    </source>
</reference>
<sequence length="43" mass="4818">MSETHDADYDHLEDVEDGCGCAEIWETMSKQREPTAETGVTDD</sequence>
<dbReference type="Proteomes" id="UP000003861">
    <property type="component" value="Unassembled WGS sequence"/>
</dbReference>
<name>F7PGM0_9EURY</name>
<dbReference type="Proteomes" id="UP000015381">
    <property type="component" value="Chromosome I"/>
</dbReference>
<dbReference type="AlphaFoldDB" id="F7PGM0"/>
<evidence type="ECO:0000313" key="2">
    <source>
        <dbReference type="EMBL" id="ERJ05040.1"/>
    </source>
</evidence>
<gene>
    <name evidence="2" type="ORF">HLRTI_002985</name>
    <name evidence="1" type="ORF">HTIA_0954</name>
</gene>
<dbReference type="EMBL" id="AFNT02000046">
    <property type="protein sequence ID" value="ERJ05040.1"/>
    <property type="molecule type" value="Genomic_DNA"/>
</dbReference>
<proteinExistence type="predicted"/>
<dbReference type="eggNOG" id="arCOG10128">
    <property type="taxonomic scope" value="Archaea"/>
</dbReference>